<evidence type="ECO:0000313" key="4">
    <source>
        <dbReference type="Proteomes" id="UP000813461"/>
    </source>
</evidence>
<evidence type="ECO:0000313" key="3">
    <source>
        <dbReference type="EMBL" id="KAH7084552.1"/>
    </source>
</evidence>
<dbReference type="EMBL" id="JAGMVJ010000012">
    <property type="protein sequence ID" value="KAH7084552.1"/>
    <property type="molecule type" value="Genomic_DNA"/>
</dbReference>
<dbReference type="Proteomes" id="UP000813461">
    <property type="component" value="Unassembled WGS sequence"/>
</dbReference>
<dbReference type="AlphaFoldDB" id="A0A8K0R3V9"/>
<keyword evidence="4" id="KW-1185">Reference proteome</keyword>
<reference evidence="3" key="1">
    <citation type="journal article" date="2021" name="Nat. Commun.">
        <title>Genetic determinants of endophytism in the Arabidopsis root mycobiome.</title>
        <authorList>
            <person name="Mesny F."/>
            <person name="Miyauchi S."/>
            <person name="Thiergart T."/>
            <person name="Pickel B."/>
            <person name="Atanasova L."/>
            <person name="Karlsson M."/>
            <person name="Huettel B."/>
            <person name="Barry K.W."/>
            <person name="Haridas S."/>
            <person name="Chen C."/>
            <person name="Bauer D."/>
            <person name="Andreopoulos W."/>
            <person name="Pangilinan J."/>
            <person name="LaButti K."/>
            <person name="Riley R."/>
            <person name="Lipzen A."/>
            <person name="Clum A."/>
            <person name="Drula E."/>
            <person name="Henrissat B."/>
            <person name="Kohler A."/>
            <person name="Grigoriev I.V."/>
            <person name="Martin F.M."/>
            <person name="Hacquard S."/>
        </authorList>
    </citation>
    <scope>NUCLEOTIDE SEQUENCE</scope>
    <source>
        <strain evidence="3">MPI-SDFR-AT-0120</strain>
    </source>
</reference>
<accession>A0A8K0R3V9</accession>
<evidence type="ECO:0000256" key="1">
    <source>
        <dbReference type="SAM" id="MobiDB-lite"/>
    </source>
</evidence>
<evidence type="ECO:0000256" key="2">
    <source>
        <dbReference type="SAM" id="Phobius"/>
    </source>
</evidence>
<name>A0A8K0R3V9_9PLEO</name>
<keyword evidence="2" id="KW-0472">Membrane</keyword>
<organism evidence="3 4">
    <name type="scientific">Paraphoma chrysanthemicola</name>
    <dbReference type="NCBI Taxonomy" id="798071"/>
    <lineage>
        <taxon>Eukaryota</taxon>
        <taxon>Fungi</taxon>
        <taxon>Dikarya</taxon>
        <taxon>Ascomycota</taxon>
        <taxon>Pezizomycotina</taxon>
        <taxon>Dothideomycetes</taxon>
        <taxon>Pleosporomycetidae</taxon>
        <taxon>Pleosporales</taxon>
        <taxon>Pleosporineae</taxon>
        <taxon>Phaeosphaeriaceae</taxon>
        <taxon>Paraphoma</taxon>
    </lineage>
</organism>
<proteinExistence type="predicted"/>
<sequence>MDEPPPRQPLNLTWENYKFLWIMLIIVLGFILIYIAYKLLECVRDRRWRRADPPNNRHNAEQQQDIELQQPHRPYMRPISAASAAPKYEEHESDVALHENVKLEIRDNRYYLARREAGNVRPPVYSATQSTGPDVV</sequence>
<keyword evidence="2" id="KW-0812">Transmembrane</keyword>
<feature type="transmembrane region" description="Helical" evidence="2">
    <location>
        <begin position="20"/>
        <end position="40"/>
    </location>
</feature>
<gene>
    <name evidence="3" type="ORF">FB567DRAFT_550550</name>
</gene>
<protein>
    <submittedName>
        <fullName evidence="3">Uncharacterized protein</fullName>
    </submittedName>
</protein>
<keyword evidence="2" id="KW-1133">Transmembrane helix</keyword>
<comment type="caution">
    <text evidence="3">The sequence shown here is derived from an EMBL/GenBank/DDBJ whole genome shotgun (WGS) entry which is preliminary data.</text>
</comment>
<feature type="region of interest" description="Disordered" evidence="1">
    <location>
        <begin position="51"/>
        <end position="72"/>
    </location>
</feature>